<sequence>MKETMMRRRTLMFCEQLSLPSFQVIVINADVGCIRCQDRVSQIVSKMTGIEEYMVDLKKKLVMARGAFRPRLVSLSHQQVKDVVSQTTTPQNAKHLLRPLNLFFRSIFSLCLRPSTL</sequence>
<dbReference type="RefSeq" id="XP_010516777.1">
    <property type="nucleotide sequence ID" value="XM_010518475.1"/>
</dbReference>
<gene>
    <name evidence="2" type="primary">LOC104792342</name>
</gene>
<dbReference type="Gene3D" id="3.30.70.100">
    <property type="match status" value="1"/>
</dbReference>
<proteinExistence type="predicted"/>
<reference evidence="1" key="1">
    <citation type="journal article" date="2014" name="Nat. Commun.">
        <title>The emerging biofuel crop Camelina sativa retains a highly undifferentiated hexaploid genome structure.</title>
        <authorList>
            <person name="Kagale S."/>
            <person name="Koh C."/>
            <person name="Nixon J."/>
            <person name="Bollina V."/>
            <person name="Clarke W.E."/>
            <person name="Tuteja R."/>
            <person name="Spillane C."/>
            <person name="Robinson S.J."/>
            <person name="Links M.G."/>
            <person name="Clarke C."/>
            <person name="Higgins E.E."/>
            <person name="Huebert T."/>
            <person name="Sharpe A.G."/>
            <person name="Parkin I.A."/>
        </authorList>
    </citation>
    <scope>NUCLEOTIDE SEQUENCE [LARGE SCALE GENOMIC DNA]</scope>
    <source>
        <strain evidence="1">cv. DH55</strain>
    </source>
</reference>
<accession>A0ABM0ZJV3</accession>
<protein>
    <submittedName>
        <fullName evidence="2">Uncharacterized protein LOC104792342</fullName>
    </submittedName>
</protein>
<reference evidence="2" key="2">
    <citation type="submission" date="2025-08" db="UniProtKB">
        <authorList>
            <consortium name="RefSeq"/>
        </authorList>
    </citation>
    <scope>IDENTIFICATION</scope>
    <source>
        <tissue evidence="2">Leaf</tissue>
    </source>
</reference>
<dbReference type="Proteomes" id="UP000694864">
    <property type="component" value="Chromosome 6"/>
</dbReference>
<name>A0ABM0ZJV3_CAMSA</name>
<evidence type="ECO:0000313" key="1">
    <source>
        <dbReference type="Proteomes" id="UP000694864"/>
    </source>
</evidence>
<dbReference type="InterPro" id="IPR036163">
    <property type="entry name" value="HMA_dom_sf"/>
</dbReference>
<keyword evidence="1" id="KW-1185">Reference proteome</keyword>
<organism evidence="1 2">
    <name type="scientific">Camelina sativa</name>
    <name type="common">False flax</name>
    <name type="synonym">Myagrum sativum</name>
    <dbReference type="NCBI Taxonomy" id="90675"/>
    <lineage>
        <taxon>Eukaryota</taxon>
        <taxon>Viridiplantae</taxon>
        <taxon>Streptophyta</taxon>
        <taxon>Embryophyta</taxon>
        <taxon>Tracheophyta</taxon>
        <taxon>Spermatophyta</taxon>
        <taxon>Magnoliopsida</taxon>
        <taxon>eudicotyledons</taxon>
        <taxon>Gunneridae</taxon>
        <taxon>Pentapetalae</taxon>
        <taxon>rosids</taxon>
        <taxon>malvids</taxon>
        <taxon>Brassicales</taxon>
        <taxon>Brassicaceae</taxon>
        <taxon>Camelineae</taxon>
        <taxon>Camelina</taxon>
    </lineage>
</organism>
<dbReference type="GeneID" id="104792342"/>
<evidence type="ECO:0000313" key="2">
    <source>
        <dbReference type="RefSeq" id="XP_010516777.1"/>
    </source>
</evidence>
<dbReference type="SUPFAM" id="SSF55008">
    <property type="entry name" value="HMA, heavy metal-associated domain"/>
    <property type="match status" value="1"/>
</dbReference>